<comment type="caution">
    <text evidence="1">The sequence shown here is derived from an EMBL/GenBank/DDBJ whole genome shotgun (WGS) entry which is preliminary data.</text>
</comment>
<evidence type="ECO:0008006" key="3">
    <source>
        <dbReference type="Google" id="ProtNLM"/>
    </source>
</evidence>
<protein>
    <recommendedName>
        <fullName evidence="3">F-box domain-containing protein</fullName>
    </recommendedName>
</protein>
<reference evidence="1 2" key="1">
    <citation type="journal article" date="2020" name="ISME J.">
        <title>Uncovering the hidden diversity of litter-decomposition mechanisms in mushroom-forming fungi.</title>
        <authorList>
            <person name="Floudas D."/>
            <person name="Bentzer J."/>
            <person name="Ahren D."/>
            <person name="Johansson T."/>
            <person name="Persson P."/>
            <person name="Tunlid A."/>
        </authorList>
    </citation>
    <scope>NUCLEOTIDE SEQUENCE [LARGE SCALE GENOMIC DNA]</scope>
    <source>
        <strain evidence="1 2">CBS 146.42</strain>
    </source>
</reference>
<dbReference type="OrthoDB" id="3067012at2759"/>
<accession>A0A8H5D6A6</accession>
<evidence type="ECO:0000313" key="2">
    <source>
        <dbReference type="Proteomes" id="UP000559027"/>
    </source>
</evidence>
<dbReference type="AlphaFoldDB" id="A0A8H5D6A6"/>
<dbReference type="Proteomes" id="UP000559027">
    <property type="component" value="Unassembled WGS sequence"/>
</dbReference>
<gene>
    <name evidence="1" type="ORF">D9756_007995</name>
</gene>
<keyword evidence="2" id="KW-1185">Reference proteome</keyword>
<name>A0A8H5D6A6_9AGAR</name>
<organism evidence="1 2">
    <name type="scientific">Leucocoprinus leucothites</name>
    <dbReference type="NCBI Taxonomy" id="201217"/>
    <lineage>
        <taxon>Eukaryota</taxon>
        <taxon>Fungi</taxon>
        <taxon>Dikarya</taxon>
        <taxon>Basidiomycota</taxon>
        <taxon>Agaricomycotina</taxon>
        <taxon>Agaricomycetes</taxon>
        <taxon>Agaricomycetidae</taxon>
        <taxon>Agaricales</taxon>
        <taxon>Agaricineae</taxon>
        <taxon>Agaricaceae</taxon>
        <taxon>Leucocoprinus</taxon>
    </lineage>
</organism>
<dbReference type="EMBL" id="JAACJO010000010">
    <property type="protein sequence ID" value="KAF5353521.1"/>
    <property type="molecule type" value="Genomic_DNA"/>
</dbReference>
<proteinExistence type="predicted"/>
<sequence>MHGALHIDEILMKIFEDPNLECLIAKCTQIEPSESEVYQWHSKPTLLAIASTCKTFYELASRVLWRQVDGLHRLLRLMPEHVVKAIDLGPGQRENAHITTGGANATECRQTTRRTEQGRCIVFLKNPSEEDWKTFDRFASYVRALGPATPQQSQLKLGDNVLSTLRARFCDRGIPILPQLRKLYCRTCEEYRYGSLLLSPQLHTLQLCFLYPTPCFTCLPTFIRDTTRFSSTMQLDHIHLFAVANPHERMRAQVSDLLTRTTVKLKTLVAPGFFVDSSVASAVLRSPELEELVIGFSPWDIQGMIGEEIKHPLLKRINVVHIPSEWKETLVERFYSDWIERLHAPGLVDVQIKGGPYQHTFTADIKRFLQLLSISESFADERQAWRKPCISLAPDTQFMTPFNLNDNALTFFNSLYVLCEPSNTHPTRSRFAELRILNMYNVPVDLADEEIGALGRALPQLRELMFSSDGQGREKSRTTLVALWLLAKYCNRIEAISLLIDASFDWRSFAALVGPRDNVPDNGESSGPFDWAKVHNTNLHSLVVGDSTIQNESFVSDFLNAIFPHIVNLCYTRSREATEETEKWRTVRYQLM</sequence>
<evidence type="ECO:0000313" key="1">
    <source>
        <dbReference type="EMBL" id="KAF5353521.1"/>
    </source>
</evidence>